<dbReference type="Pfam" id="PF11104">
    <property type="entry name" value="PilM_2"/>
    <property type="match status" value="1"/>
</dbReference>
<dbReference type="PANTHER" id="PTHR32432">
    <property type="entry name" value="CELL DIVISION PROTEIN FTSA-RELATED"/>
    <property type="match status" value="1"/>
</dbReference>
<reference evidence="2" key="1">
    <citation type="submission" date="2016-10" db="EMBL/GenBank/DDBJ databases">
        <authorList>
            <person name="Varghese N."/>
        </authorList>
    </citation>
    <scope>NUCLEOTIDE SEQUENCE [LARGE SCALE GENOMIC DNA]</scope>
    <source>
        <strain evidence="2">DSM 12489</strain>
    </source>
</reference>
<proteinExistence type="predicted"/>
<name>A0A1H2UR79_9BACL</name>
<dbReference type="AlphaFoldDB" id="A0A1H2UR79"/>
<keyword evidence="2" id="KW-1185">Reference proteome</keyword>
<dbReference type="RefSeq" id="WP_176780861.1">
    <property type="nucleotide sequence ID" value="NZ_FNOJ01000008.1"/>
</dbReference>
<dbReference type="Gene3D" id="3.30.1490.300">
    <property type="match status" value="1"/>
</dbReference>
<evidence type="ECO:0000313" key="2">
    <source>
        <dbReference type="Proteomes" id="UP000182589"/>
    </source>
</evidence>
<accession>A0A1H2UR79</accession>
<dbReference type="STRING" id="89784.SAMN04489725_10898"/>
<evidence type="ECO:0000313" key="1">
    <source>
        <dbReference type="EMBL" id="SDW58079.1"/>
    </source>
</evidence>
<dbReference type="EMBL" id="FNOJ01000008">
    <property type="protein sequence ID" value="SDW58079.1"/>
    <property type="molecule type" value="Genomic_DNA"/>
</dbReference>
<gene>
    <name evidence="1" type="ORF">SAMN04489725_10898</name>
</gene>
<sequence length="326" mass="36491">MALRGKSVSIGVEVSDTSVRVAELEWAKGPRLRRLETYELDGEPGSNSSDLDLAAWQGVWQRVFPPSGRKKRKLHVAVPNRWTVIRQLGLPDFSDEELRSVIEFQLQHNIHLPFDEVTFDFVRCPREEAAGEAGTDAETSLILVAADKQLVAPLVESLRHSGVRPISVDIHPLAVYRLLRRFHGGLPQTFLFMEVNGDVADMHVFHQGLLYLTRQFPLPVPATDVSAGMFDNLNQIGVEIERTMNFFRYSLNQRGVEFAQLLIAVPEGATSEWSALEGQLGIPCEIMSLSSLIRSHVSFSRKVTIRPDDPFLHDYAAAIGLALREV</sequence>
<dbReference type="Proteomes" id="UP000182589">
    <property type="component" value="Unassembled WGS sequence"/>
</dbReference>
<dbReference type="InterPro" id="IPR050696">
    <property type="entry name" value="FtsA/MreB"/>
</dbReference>
<organism evidence="1 2">
    <name type="scientific">Alicyclobacillus hesperidum</name>
    <dbReference type="NCBI Taxonomy" id="89784"/>
    <lineage>
        <taxon>Bacteria</taxon>
        <taxon>Bacillati</taxon>
        <taxon>Bacillota</taxon>
        <taxon>Bacilli</taxon>
        <taxon>Bacillales</taxon>
        <taxon>Alicyclobacillaceae</taxon>
        <taxon>Alicyclobacillus</taxon>
    </lineage>
</organism>
<protein>
    <submittedName>
        <fullName evidence="1">Type IV pilus assembly protein PilM</fullName>
    </submittedName>
</protein>
<dbReference type="PANTHER" id="PTHR32432:SF3">
    <property type="entry name" value="ETHANOLAMINE UTILIZATION PROTEIN EUTJ"/>
    <property type="match status" value="1"/>
</dbReference>
<dbReference type="InterPro" id="IPR005883">
    <property type="entry name" value="PilM"/>
</dbReference>
<dbReference type="InterPro" id="IPR043129">
    <property type="entry name" value="ATPase_NBD"/>
</dbReference>
<dbReference type="SUPFAM" id="SSF53067">
    <property type="entry name" value="Actin-like ATPase domain"/>
    <property type="match status" value="1"/>
</dbReference>